<reference evidence="2" key="1">
    <citation type="submission" date="2020-08" db="EMBL/GenBank/DDBJ databases">
        <title>Genome public.</title>
        <authorList>
            <person name="Liu C."/>
            <person name="Sun Q."/>
        </authorList>
    </citation>
    <scope>NUCLEOTIDE SEQUENCE</scope>
    <source>
        <strain evidence="2">NSJ-28</strain>
    </source>
</reference>
<dbReference type="Proteomes" id="UP000606499">
    <property type="component" value="Unassembled WGS sequence"/>
</dbReference>
<evidence type="ECO:0000313" key="3">
    <source>
        <dbReference type="Proteomes" id="UP000606499"/>
    </source>
</evidence>
<gene>
    <name evidence="2" type="ORF">H8S45_10895</name>
</gene>
<dbReference type="SUPFAM" id="SSF159894">
    <property type="entry name" value="YgaC/TfoX-N like"/>
    <property type="match status" value="1"/>
</dbReference>
<comment type="caution">
    <text evidence="2">The sequence shown here is derived from an EMBL/GenBank/DDBJ whole genome shotgun (WGS) entry which is preliminary data.</text>
</comment>
<dbReference type="Pfam" id="PF04993">
    <property type="entry name" value="TfoX_N"/>
    <property type="match status" value="1"/>
</dbReference>
<protein>
    <submittedName>
        <fullName evidence="2">TfoX/Sxy family protein</fullName>
    </submittedName>
</protein>
<evidence type="ECO:0000259" key="1">
    <source>
        <dbReference type="Pfam" id="PF04993"/>
    </source>
</evidence>
<evidence type="ECO:0000313" key="2">
    <source>
        <dbReference type="EMBL" id="MBC5725962.1"/>
    </source>
</evidence>
<dbReference type="InterPro" id="IPR007076">
    <property type="entry name" value="TfoX_N"/>
</dbReference>
<organism evidence="2 3">
    <name type="scientific">Agathobaculum faecis</name>
    <dbReference type="NCBI Taxonomy" id="2763013"/>
    <lineage>
        <taxon>Bacteria</taxon>
        <taxon>Bacillati</taxon>
        <taxon>Bacillota</taxon>
        <taxon>Clostridia</taxon>
        <taxon>Eubacteriales</taxon>
        <taxon>Butyricicoccaceae</taxon>
        <taxon>Agathobaculum</taxon>
    </lineage>
</organism>
<keyword evidence="3" id="KW-1185">Reference proteome</keyword>
<dbReference type="AlphaFoldDB" id="A0A923LXW0"/>
<dbReference type="RefSeq" id="WP_054327344.1">
    <property type="nucleotide sequence ID" value="NZ_JACOPL010000009.1"/>
</dbReference>
<sequence>MASSLEFVNYVCDQLSGAGTITWKRMFGEFGLWCDGKFFATVEDDMLCLKITDAGRALLPEARIVEPHEGARLLYVEELDDRARMAELVRQTCAALPEPKPRRKKGI</sequence>
<feature type="domain" description="TfoX N-terminal" evidence="1">
    <location>
        <begin position="13"/>
        <end position="93"/>
    </location>
</feature>
<name>A0A923LXW0_9FIRM</name>
<dbReference type="Gene3D" id="3.30.1460.30">
    <property type="entry name" value="YgaC/TfoX-N like chaperone"/>
    <property type="match status" value="1"/>
</dbReference>
<dbReference type="EMBL" id="JACOPL010000009">
    <property type="protein sequence ID" value="MBC5725962.1"/>
    <property type="molecule type" value="Genomic_DNA"/>
</dbReference>
<proteinExistence type="predicted"/>
<accession>A0A923LXW0</accession>